<comment type="caution">
    <text evidence="3">The sequence shown here is derived from an EMBL/GenBank/DDBJ whole genome shotgun (WGS) entry which is preliminary data.</text>
</comment>
<keyword evidence="4" id="KW-1185">Reference proteome</keyword>
<dbReference type="SUPFAM" id="SSF54909">
    <property type="entry name" value="Dimeric alpha+beta barrel"/>
    <property type="match status" value="1"/>
</dbReference>
<proteinExistence type="inferred from homology"/>
<comment type="similarity">
    <text evidence="1">Belongs to the tpcK family.</text>
</comment>
<protein>
    <recommendedName>
        <fullName evidence="2">EthD domain-containing protein</fullName>
    </recommendedName>
</protein>
<evidence type="ECO:0000256" key="1">
    <source>
        <dbReference type="ARBA" id="ARBA00005986"/>
    </source>
</evidence>
<reference evidence="3 4" key="1">
    <citation type="submission" date="2023-08" db="EMBL/GenBank/DDBJ databases">
        <authorList>
            <person name="Palmer J.M."/>
        </authorList>
    </citation>
    <scope>NUCLEOTIDE SEQUENCE [LARGE SCALE GENOMIC DNA]</scope>
    <source>
        <strain evidence="3 4">TWF481</strain>
    </source>
</reference>
<dbReference type="Pfam" id="PF07110">
    <property type="entry name" value="EthD"/>
    <property type="match status" value="1"/>
</dbReference>
<dbReference type="Proteomes" id="UP001370758">
    <property type="component" value="Unassembled WGS sequence"/>
</dbReference>
<gene>
    <name evidence="3" type="ORF">TWF481_004983</name>
</gene>
<dbReference type="GO" id="GO:0016491">
    <property type="term" value="F:oxidoreductase activity"/>
    <property type="evidence" value="ECO:0007669"/>
    <property type="project" value="InterPro"/>
</dbReference>
<dbReference type="AlphaFoldDB" id="A0AAV9WL54"/>
<accession>A0AAV9WL54</accession>
<organism evidence="3 4">
    <name type="scientific">Arthrobotrys musiformis</name>
    <dbReference type="NCBI Taxonomy" id="47236"/>
    <lineage>
        <taxon>Eukaryota</taxon>
        <taxon>Fungi</taxon>
        <taxon>Dikarya</taxon>
        <taxon>Ascomycota</taxon>
        <taxon>Pezizomycotina</taxon>
        <taxon>Orbiliomycetes</taxon>
        <taxon>Orbiliales</taxon>
        <taxon>Orbiliaceae</taxon>
        <taxon>Arthrobotrys</taxon>
    </lineage>
</organism>
<dbReference type="InterPro" id="IPR011008">
    <property type="entry name" value="Dimeric_a/b-barrel"/>
</dbReference>
<evidence type="ECO:0000259" key="2">
    <source>
        <dbReference type="Pfam" id="PF07110"/>
    </source>
</evidence>
<evidence type="ECO:0000313" key="4">
    <source>
        <dbReference type="Proteomes" id="UP001370758"/>
    </source>
</evidence>
<name>A0AAV9WL54_9PEZI</name>
<evidence type="ECO:0000313" key="3">
    <source>
        <dbReference type="EMBL" id="KAK6510266.1"/>
    </source>
</evidence>
<dbReference type="Gene3D" id="3.30.70.100">
    <property type="match status" value="1"/>
</dbReference>
<dbReference type="EMBL" id="JAVHJL010000002">
    <property type="protein sequence ID" value="KAK6510266.1"/>
    <property type="molecule type" value="Genomic_DNA"/>
</dbReference>
<dbReference type="InterPro" id="IPR009799">
    <property type="entry name" value="EthD_dom"/>
</dbReference>
<sequence length="129" mass="15038">MFKKKPGMSDEKFNEYWAHIHGPLCIELMQKYGIIRNAQLHVNNAKMQFIKEHTPAFQLSEWDGVEDFYVRDLKNFTDLLSDEEYKSILAPDAQRFVGGPEMALLVGEDYVLLDNGKVQEQHENNYHCS</sequence>
<feature type="domain" description="EthD" evidence="2">
    <location>
        <begin position="5"/>
        <end position="98"/>
    </location>
</feature>